<dbReference type="Gene3D" id="3.30.720.120">
    <property type="match status" value="1"/>
</dbReference>
<dbReference type="PANTHER" id="PTHR34109:SF1">
    <property type="entry name" value="VOC DOMAIN-CONTAINING PROTEIN"/>
    <property type="match status" value="1"/>
</dbReference>
<dbReference type="InterPro" id="IPR037523">
    <property type="entry name" value="VOC_core"/>
</dbReference>
<dbReference type="EMBL" id="BAAAZW010000005">
    <property type="protein sequence ID" value="GAA3959821.1"/>
    <property type="molecule type" value="Genomic_DNA"/>
</dbReference>
<evidence type="ECO:0000313" key="2">
    <source>
        <dbReference type="EMBL" id="GAA3959821.1"/>
    </source>
</evidence>
<feature type="domain" description="VOC" evidence="1">
    <location>
        <begin position="2"/>
        <end position="132"/>
    </location>
</feature>
<dbReference type="Pfam" id="PF00903">
    <property type="entry name" value="Glyoxalase"/>
    <property type="match status" value="1"/>
</dbReference>
<dbReference type="Gene3D" id="3.30.720.110">
    <property type="match status" value="1"/>
</dbReference>
<dbReference type="Proteomes" id="UP001418444">
    <property type="component" value="Unassembled WGS sequence"/>
</dbReference>
<dbReference type="PANTHER" id="PTHR34109">
    <property type="entry name" value="BNAUNNG04460D PROTEIN-RELATED"/>
    <property type="match status" value="1"/>
</dbReference>
<dbReference type="PROSITE" id="PS51819">
    <property type="entry name" value="VOC"/>
    <property type="match status" value="1"/>
</dbReference>
<dbReference type="InterPro" id="IPR029068">
    <property type="entry name" value="Glyas_Bleomycin-R_OHBP_Dase"/>
</dbReference>
<keyword evidence="3" id="KW-1185">Reference proteome</keyword>
<dbReference type="SUPFAM" id="SSF54593">
    <property type="entry name" value="Glyoxalase/Bleomycin resistance protein/Dihydroxybiphenyl dioxygenase"/>
    <property type="match status" value="1"/>
</dbReference>
<evidence type="ECO:0000313" key="3">
    <source>
        <dbReference type="Proteomes" id="UP001418444"/>
    </source>
</evidence>
<name>A0ABP7P7C9_9ACTN</name>
<dbReference type="RefSeq" id="WP_344783137.1">
    <property type="nucleotide sequence ID" value="NZ_BAAAZW010000005.1"/>
</dbReference>
<dbReference type="InterPro" id="IPR004360">
    <property type="entry name" value="Glyas_Fos-R_dOase_dom"/>
</dbReference>
<protein>
    <submittedName>
        <fullName evidence="2">VOC family protein</fullName>
    </submittedName>
</protein>
<comment type="caution">
    <text evidence="2">The sequence shown here is derived from an EMBL/GenBank/DDBJ whole genome shotgun (WGS) entry which is preliminary data.</text>
</comment>
<gene>
    <name evidence="2" type="ORF">GCM10022231_19550</name>
</gene>
<evidence type="ECO:0000259" key="1">
    <source>
        <dbReference type="PROSITE" id="PS51819"/>
    </source>
</evidence>
<accession>A0ABP7P7C9</accession>
<reference evidence="3" key="1">
    <citation type="journal article" date="2019" name="Int. J. Syst. Evol. Microbiol.">
        <title>The Global Catalogue of Microorganisms (GCM) 10K type strain sequencing project: providing services to taxonomists for standard genome sequencing and annotation.</title>
        <authorList>
            <consortium name="The Broad Institute Genomics Platform"/>
            <consortium name="The Broad Institute Genome Sequencing Center for Infectious Disease"/>
            <person name="Wu L."/>
            <person name="Ma J."/>
        </authorList>
    </citation>
    <scope>NUCLEOTIDE SEQUENCE [LARGE SCALE GENOMIC DNA]</scope>
    <source>
        <strain evidence="3">JCM 16923</strain>
    </source>
</reference>
<sequence>MSGTSITPSACYRDPAAAAAWLCAAFGFEIVVQIDAPDGAPANCHYEIGRDQARIAIGGRWADWTAVPDGTVTGWLSVHLPDELGADGLDAHCAHARAAGAVIDAEPADEFFGARRYRAVDPGGHRWSFQVQVREVSRAEAEEHLGIEIARWE</sequence>
<organism evidence="2 3">
    <name type="scientific">Gordonia caeni</name>
    <dbReference type="NCBI Taxonomy" id="1007097"/>
    <lineage>
        <taxon>Bacteria</taxon>
        <taxon>Bacillati</taxon>
        <taxon>Actinomycetota</taxon>
        <taxon>Actinomycetes</taxon>
        <taxon>Mycobacteriales</taxon>
        <taxon>Gordoniaceae</taxon>
        <taxon>Gordonia</taxon>
    </lineage>
</organism>
<proteinExistence type="predicted"/>